<dbReference type="InterPro" id="IPR016031">
    <property type="entry name" value="Trp_RNA-bd_attenuator-like_dom"/>
</dbReference>
<protein>
    <submittedName>
        <fullName evidence="1">Uncharacterized protein</fullName>
    </submittedName>
</protein>
<dbReference type="PANTHER" id="PTHR43657:SF1">
    <property type="entry name" value="ALTERED INHERITANCE OF MITOCHONDRIA PROTEIN 24, MITOCHONDRIAL"/>
    <property type="match status" value="1"/>
</dbReference>
<name>A0A250WUS8_9CHLO</name>
<evidence type="ECO:0000313" key="1">
    <source>
        <dbReference type="EMBL" id="GAX74469.1"/>
    </source>
</evidence>
<dbReference type="Proteomes" id="UP000232323">
    <property type="component" value="Unassembled WGS sequence"/>
</dbReference>
<evidence type="ECO:0000313" key="2">
    <source>
        <dbReference type="Proteomes" id="UP000232323"/>
    </source>
</evidence>
<dbReference type="PANTHER" id="PTHR43657">
    <property type="entry name" value="TRYPTOPHAN RNA-BINDING ATTENUATOR PROTEIN-LIKE PROTEIN"/>
    <property type="match status" value="1"/>
</dbReference>
<comment type="caution">
    <text evidence="1">The sequence shown here is derived from an EMBL/GenBank/DDBJ whole genome shotgun (WGS) entry which is preliminary data.</text>
</comment>
<dbReference type="AlphaFoldDB" id="A0A250WUS8"/>
<reference evidence="1 2" key="1">
    <citation type="submission" date="2017-08" db="EMBL/GenBank/DDBJ databases">
        <title>Acidophilic green algal genome provides insights into adaptation to an acidic environment.</title>
        <authorList>
            <person name="Hirooka S."/>
            <person name="Hirose Y."/>
            <person name="Kanesaki Y."/>
            <person name="Higuchi S."/>
            <person name="Fujiwara T."/>
            <person name="Onuma R."/>
            <person name="Era A."/>
            <person name="Ohbayashi R."/>
            <person name="Uzuka A."/>
            <person name="Nozaki H."/>
            <person name="Yoshikawa H."/>
            <person name="Miyagishima S.Y."/>
        </authorList>
    </citation>
    <scope>NUCLEOTIDE SEQUENCE [LARGE SCALE GENOMIC DNA]</scope>
    <source>
        <strain evidence="1 2">NIES-2499</strain>
    </source>
</reference>
<dbReference type="InterPro" id="IPR036983">
    <property type="entry name" value="AIM24_sf"/>
</dbReference>
<gene>
    <name evidence="1" type="ORF">CEUSTIGMA_g1918.t1</name>
</gene>
<dbReference type="STRING" id="1157962.A0A250WUS8"/>
<dbReference type="InterPro" id="IPR002838">
    <property type="entry name" value="AIM24"/>
</dbReference>
<dbReference type="OrthoDB" id="1705416at2759"/>
<sequence>MAQRYAAPYPPDMLREPLLDSGFEIWHNAPNPDDHSFQIVGSEFSQVIELQVPPGQTITAEPGTMLFMSSGMDMDADMGGLSQGCTRCCCAGESMFRLKMLNKTGSIEKIALTPRFPAKIVPVDMTKHDGMIFSSGAFLGAVGLDWSIDLKMVGSAATACCGGMGLFMNVLRGRQTVFLNAGGTVLSRVLGPGEELIVDKHAILAFDATVQLEVRRTGGCMVCCCAGQGLYNAVLKGPGRVMLQSMALAKLRAAVAPAVGGSGGGGSSGDNSGGS</sequence>
<dbReference type="EMBL" id="BEGY01000007">
    <property type="protein sequence ID" value="GAX74469.1"/>
    <property type="molecule type" value="Genomic_DNA"/>
</dbReference>
<dbReference type="Pfam" id="PF01987">
    <property type="entry name" value="AIM24"/>
    <property type="match status" value="1"/>
</dbReference>
<proteinExistence type="predicted"/>
<dbReference type="SUPFAM" id="SSF51219">
    <property type="entry name" value="TRAP-like"/>
    <property type="match status" value="1"/>
</dbReference>
<accession>A0A250WUS8</accession>
<organism evidence="1 2">
    <name type="scientific">Chlamydomonas eustigma</name>
    <dbReference type="NCBI Taxonomy" id="1157962"/>
    <lineage>
        <taxon>Eukaryota</taxon>
        <taxon>Viridiplantae</taxon>
        <taxon>Chlorophyta</taxon>
        <taxon>core chlorophytes</taxon>
        <taxon>Chlorophyceae</taxon>
        <taxon>CS clade</taxon>
        <taxon>Chlamydomonadales</taxon>
        <taxon>Chlamydomonadaceae</taxon>
        <taxon>Chlamydomonas</taxon>
    </lineage>
</organism>
<dbReference type="Gene3D" id="3.60.160.10">
    <property type="entry name" value="Mitochondrial biogenesis AIM24"/>
    <property type="match status" value="1"/>
</dbReference>
<keyword evidence="2" id="KW-1185">Reference proteome</keyword>